<dbReference type="AlphaFoldDB" id="A0AAE3VY51"/>
<proteinExistence type="predicted"/>
<keyword evidence="1" id="KW-0732">Signal</keyword>
<dbReference type="Pfam" id="PF20138">
    <property type="entry name" value="DUF6528"/>
    <property type="match status" value="1"/>
</dbReference>
<keyword evidence="3" id="KW-1185">Reference proteome</keyword>
<evidence type="ECO:0000313" key="2">
    <source>
        <dbReference type="EMBL" id="MDQ0365437.1"/>
    </source>
</evidence>
<dbReference type="Proteomes" id="UP001240236">
    <property type="component" value="Unassembled WGS sequence"/>
</dbReference>
<dbReference type="Gene3D" id="2.120.10.70">
    <property type="entry name" value="Fucose-specific lectin"/>
    <property type="match status" value="1"/>
</dbReference>
<comment type="caution">
    <text evidence="2">The sequence shown here is derived from an EMBL/GenBank/DDBJ whole genome shotgun (WGS) entry which is preliminary data.</text>
</comment>
<dbReference type="RefSeq" id="WP_307238001.1">
    <property type="nucleotide sequence ID" value="NZ_JAUSUZ010000001.1"/>
</dbReference>
<dbReference type="SUPFAM" id="SSF89372">
    <property type="entry name" value="Fucose-specific lectin"/>
    <property type="match status" value="2"/>
</dbReference>
<dbReference type="EMBL" id="JAUSUZ010000001">
    <property type="protein sequence ID" value="MDQ0365437.1"/>
    <property type="molecule type" value="Genomic_DNA"/>
</dbReference>
<organism evidence="2 3">
    <name type="scientific">Catenuloplanes indicus</name>
    <dbReference type="NCBI Taxonomy" id="137267"/>
    <lineage>
        <taxon>Bacteria</taxon>
        <taxon>Bacillati</taxon>
        <taxon>Actinomycetota</taxon>
        <taxon>Actinomycetes</taxon>
        <taxon>Micromonosporales</taxon>
        <taxon>Micromonosporaceae</taxon>
        <taxon>Catenuloplanes</taxon>
    </lineage>
</organism>
<gene>
    <name evidence="2" type="ORF">J2S42_002106</name>
</gene>
<name>A0AAE3VY51_9ACTN</name>
<feature type="chain" id="PRO_5042215326" evidence="1">
    <location>
        <begin position="27"/>
        <end position="636"/>
    </location>
</feature>
<evidence type="ECO:0000256" key="1">
    <source>
        <dbReference type="SAM" id="SignalP"/>
    </source>
</evidence>
<accession>A0AAE3VY51</accession>
<protein>
    <submittedName>
        <fullName evidence="2">Uncharacterized protein</fullName>
    </submittedName>
</protein>
<reference evidence="2 3" key="1">
    <citation type="submission" date="2023-07" db="EMBL/GenBank/DDBJ databases">
        <title>Sequencing the genomes of 1000 actinobacteria strains.</title>
        <authorList>
            <person name="Klenk H.-P."/>
        </authorList>
    </citation>
    <scope>NUCLEOTIDE SEQUENCE [LARGE SCALE GENOMIC DNA]</scope>
    <source>
        <strain evidence="2 3">DSM 44709</strain>
    </source>
</reference>
<dbReference type="SUPFAM" id="SSF75011">
    <property type="entry name" value="3-carboxy-cis,cis-mucoante lactonizing enzyme"/>
    <property type="match status" value="1"/>
</dbReference>
<sequence>MNARGIGAVVAAICAASLVPGTPAQAAADDYSILIGDLRNHKILEMDPAVTNWNSAAAVKWEWAPTAARGFSAAELAGFRGGNDFRLRRTAAGEQRVVVVDGAGLATVVGYGGADDKKRIWAHKAPAADNRHSVELLPDGNVAVAATGGSGYVRVYAASQGPSATAYGEYALEGAHATLWDPQVGRLWVAGDVDTAAGMRGVLISLEVGGPPSAPVLREDRRVVLDSQWAHDVSAHESDPAKLWVTTNARTYLYDKVTGTFAAPGADWDRPFVKAVGSQPSGQVVQTMVDVRKTPQGSCYLNNPNDSFRDWCTETVDFFGPDTTRTRSGAAIYKARVMSPYYSVADEVLRGRVRDVTRGATGTWAAPTAFDNNANIRRSAAAGTPDGRLHAVSFVHASGLWYKSREANGTINSAVKIDDSVKITDVALAADASGNLHAFTLVPGSGVWYRKRTGGVWADHSTQIDQNGSVAAIAATVSPSANTVHVLTVVPGSGVWHRTGTTAGVFQPSAKIDENGTLGDVAAAALPDGTVHAFTVTHWGSVFHRVRTAAGSWQGSATVPTRTGTGQVTALAAAGWPGTALELVTVRSGLGVWHQTRTGGTWPSPVRIDGDASALDAFAVPLTDGTLHVGRISEIS</sequence>
<dbReference type="InterPro" id="IPR045383">
    <property type="entry name" value="DUF6528"/>
</dbReference>
<feature type="signal peptide" evidence="1">
    <location>
        <begin position="1"/>
        <end position="26"/>
    </location>
</feature>
<evidence type="ECO:0000313" key="3">
    <source>
        <dbReference type="Proteomes" id="UP001240236"/>
    </source>
</evidence>